<evidence type="ECO:0000313" key="10">
    <source>
        <dbReference type="EMBL" id="OHA31572.1"/>
    </source>
</evidence>
<protein>
    <recommendedName>
        <fullName evidence="3">DNA polymerase III subunit alpha</fullName>
        <ecNumber evidence="2">2.7.7.7</ecNumber>
    </recommendedName>
</protein>
<dbReference type="NCBIfam" id="TIGR00594">
    <property type="entry name" value="polc"/>
    <property type="match status" value="1"/>
</dbReference>
<dbReference type="InterPro" id="IPR004805">
    <property type="entry name" value="DnaE2/DnaE/PolC"/>
</dbReference>
<dbReference type="Pfam" id="PF07733">
    <property type="entry name" value="DNA_pol3_alpha"/>
    <property type="match status" value="1"/>
</dbReference>
<evidence type="ECO:0000256" key="8">
    <source>
        <dbReference type="ARBA" id="ARBA00049244"/>
    </source>
</evidence>
<dbReference type="InterPro" id="IPR041931">
    <property type="entry name" value="DNA_pol3_alpha_thumb_dom"/>
</dbReference>
<accession>A0A1G2N8G2</accession>
<dbReference type="SMART" id="SM00481">
    <property type="entry name" value="POLIIIAc"/>
    <property type="match status" value="1"/>
</dbReference>
<dbReference type="EMBL" id="MHRW01000001">
    <property type="protein sequence ID" value="OHA31572.1"/>
    <property type="molecule type" value="Genomic_DNA"/>
</dbReference>
<dbReference type="InterPro" id="IPR004365">
    <property type="entry name" value="NA-bd_OB_tRNA"/>
</dbReference>
<dbReference type="InterPro" id="IPR011708">
    <property type="entry name" value="DNA_pol3_alpha_NTPase_dom"/>
</dbReference>
<evidence type="ECO:0000313" key="11">
    <source>
        <dbReference type="Proteomes" id="UP000176365"/>
    </source>
</evidence>
<sequence length="1132" mass="126776">MSSSFTHLHTHSHYSLLAALPKIDELVAAAKKNEMEALALTDNGNLYGAIEFYKACKKADIKPIIGVDFYVAARSRKDTQAGIDNRRSRLVLLAKDETGYKNLLQLVTASHMEGFYYKPRIDRELLSIFHQGLIAISPSFSGEIAQSLNGRNQDKADEIADFYKKTFGDDLYIEITEHPEIDGHSVSMAVLVDFAHKKSIPIMAAHDVYYIKPEDRFARETILRINTHGDPSERSSANDEDDFSFISAERARELFRDIPEALKNTAHIAEQCNINLTLGTWVFPNYIVPSGLSYDDELRRLTFLGFERRNLPKTEEIISRVEYELKVIKDKGYAPYFLIVSDLLNYAHEHKILTTIRGSVAGSMVTYLSGITNVNPIEYNLPFERFLNPERPSAPDIDMDYADNRRDEMITYVRNKYGQDKVAQIGTFGTMMARGAVRDVARAMNFPYEVGDRISKLIPFGAQGFPMTIDRAMAEIPELKAMYQNDNQTKQIIDMAKKIEGCARHISVHAAGVVIAPRPLVEFTPLQYDPKGEGQPEGKQRKIITQFDMHAIEEAGLLKFDFLGIRNLAILADAVERVKKIENLDIDIENVPVDDKKTFEMLARGETIGTFQLNGDGMTRYLTELKPTSIHDINLMVALYRPGPMENINEYIARKHGLKPVTYLHPAMKKFLEPTYGVLVYQDDLIMTAIEVAGYSWGEVDKFRKAVGKKIPEEMAKQHQIFVAGCIKHGGLTEKKSEAIWKLFEPFQGYGFNKAHAASYGKVAYQTAYMKANFPEIYMSAVLSAESGNIEMIGEIVAECRRMKIPVLPPDVNESYSQFTVVKVPVIPMIIPVIPAEAGIQGLKKADSINDVDSTPRPLGETSSPFVRLSAKSGDWPSPAGAAGDSTTKASYRIRFGLVTIKNFGQGAATAIIEERKKNGSYRSLADFLDRVKDKNLNKKSLESLIRSGALDCFGEDRCVMIANIELLLQYNKENEKRHGDQGSMFSLMNDTKSIPTLRLQPAPLADHRTNLAAEKELLGLYISGHPLDQYKQTIERKGINIKKALETSAEGSSVVFAAIIETVRSVQTKNNETMAFVTLTDFSGSAEAVVFPRIYTEFRELISPEKCLGIKATINTRNGEKGFIIERVKGL</sequence>
<dbReference type="Gene3D" id="1.10.150.870">
    <property type="match status" value="1"/>
</dbReference>
<evidence type="ECO:0000259" key="9">
    <source>
        <dbReference type="SMART" id="SM00481"/>
    </source>
</evidence>
<keyword evidence="7" id="KW-0239">DNA-directed DNA polymerase</keyword>
<keyword evidence="5" id="KW-0548">Nucleotidyltransferase</keyword>
<dbReference type="GO" id="GO:0003887">
    <property type="term" value="F:DNA-directed DNA polymerase activity"/>
    <property type="evidence" value="ECO:0007669"/>
    <property type="project" value="UniProtKB-KW"/>
</dbReference>
<dbReference type="InterPro" id="IPR029460">
    <property type="entry name" value="DNAPol_HHH"/>
</dbReference>
<keyword evidence="6" id="KW-0235">DNA replication</keyword>
<evidence type="ECO:0000256" key="3">
    <source>
        <dbReference type="ARBA" id="ARBA00019114"/>
    </source>
</evidence>
<dbReference type="PANTHER" id="PTHR32294:SF0">
    <property type="entry name" value="DNA POLYMERASE III SUBUNIT ALPHA"/>
    <property type="match status" value="1"/>
</dbReference>
<proteinExistence type="predicted"/>
<dbReference type="GO" id="GO:0005737">
    <property type="term" value="C:cytoplasm"/>
    <property type="evidence" value="ECO:0007669"/>
    <property type="project" value="UniProtKB-SubCell"/>
</dbReference>
<dbReference type="GO" id="GO:0008408">
    <property type="term" value="F:3'-5' exonuclease activity"/>
    <property type="evidence" value="ECO:0007669"/>
    <property type="project" value="InterPro"/>
</dbReference>
<evidence type="ECO:0000256" key="5">
    <source>
        <dbReference type="ARBA" id="ARBA00022695"/>
    </source>
</evidence>
<comment type="catalytic activity">
    <reaction evidence="8">
        <text>DNA(n) + a 2'-deoxyribonucleoside 5'-triphosphate = DNA(n+1) + diphosphate</text>
        <dbReference type="Rhea" id="RHEA:22508"/>
        <dbReference type="Rhea" id="RHEA-COMP:17339"/>
        <dbReference type="Rhea" id="RHEA-COMP:17340"/>
        <dbReference type="ChEBI" id="CHEBI:33019"/>
        <dbReference type="ChEBI" id="CHEBI:61560"/>
        <dbReference type="ChEBI" id="CHEBI:173112"/>
        <dbReference type="EC" id="2.7.7.7"/>
    </reaction>
</comment>
<dbReference type="Gene3D" id="1.10.10.1600">
    <property type="entry name" value="Bacterial DNA polymerase III alpha subunit, thumb domain"/>
    <property type="match status" value="1"/>
</dbReference>
<dbReference type="GO" id="GO:0006260">
    <property type="term" value="P:DNA replication"/>
    <property type="evidence" value="ECO:0007669"/>
    <property type="project" value="UniProtKB-KW"/>
</dbReference>
<dbReference type="Proteomes" id="UP000176365">
    <property type="component" value="Unassembled WGS sequence"/>
</dbReference>
<dbReference type="SUPFAM" id="SSF89550">
    <property type="entry name" value="PHP domain-like"/>
    <property type="match status" value="1"/>
</dbReference>
<dbReference type="InterPro" id="IPR040982">
    <property type="entry name" value="DNA_pol3_finger"/>
</dbReference>
<dbReference type="PANTHER" id="PTHR32294">
    <property type="entry name" value="DNA POLYMERASE III SUBUNIT ALPHA"/>
    <property type="match status" value="1"/>
</dbReference>
<reference evidence="10 11" key="1">
    <citation type="journal article" date="2016" name="Nat. Commun.">
        <title>Thousands of microbial genomes shed light on interconnected biogeochemical processes in an aquifer system.</title>
        <authorList>
            <person name="Anantharaman K."/>
            <person name="Brown C.T."/>
            <person name="Hug L.A."/>
            <person name="Sharon I."/>
            <person name="Castelle C.J."/>
            <person name="Probst A.J."/>
            <person name="Thomas B.C."/>
            <person name="Singh A."/>
            <person name="Wilkins M.J."/>
            <person name="Karaoz U."/>
            <person name="Brodie E.L."/>
            <person name="Williams K.H."/>
            <person name="Hubbard S.S."/>
            <person name="Banfield J.F."/>
        </authorList>
    </citation>
    <scope>NUCLEOTIDE SEQUENCE [LARGE SCALE GENOMIC DNA]</scope>
</reference>
<organism evidence="10 11">
    <name type="scientific">Candidatus Taylorbacteria bacterium RIFCSPLOWO2_01_FULL_44_26</name>
    <dbReference type="NCBI Taxonomy" id="1802318"/>
    <lineage>
        <taxon>Bacteria</taxon>
        <taxon>Candidatus Tayloriibacteriota</taxon>
    </lineage>
</organism>
<comment type="caution">
    <text evidence="10">The sequence shown here is derived from an EMBL/GenBank/DDBJ whole genome shotgun (WGS) entry which is preliminary data.</text>
</comment>
<comment type="subcellular location">
    <subcellularLocation>
        <location evidence="1">Cytoplasm</location>
    </subcellularLocation>
</comment>
<dbReference type="NCBIfam" id="NF004226">
    <property type="entry name" value="PRK05673.1"/>
    <property type="match status" value="1"/>
</dbReference>
<feature type="domain" description="Polymerase/histidinol phosphatase N-terminal" evidence="9">
    <location>
        <begin position="6"/>
        <end position="73"/>
    </location>
</feature>
<evidence type="ECO:0000256" key="7">
    <source>
        <dbReference type="ARBA" id="ARBA00022932"/>
    </source>
</evidence>
<dbReference type="Gene3D" id="3.20.20.140">
    <property type="entry name" value="Metal-dependent hydrolases"/>
    <property type="match status" value="1"/>
</dbReference>
<dbReference type="AlphaFoldDB" id="A0A1G2N8G2"/>
<name>A0A1G2N8G2_9BACT</name>
<dbReference type="Pfam" id="PF02811">
    <property type="entry name" value="PHP"/>
    <property type="match status" value="1"/>
</dbReference>
<gene>
    <name evidence="10" type="ORF">A3B11_00810</name>
</gene>
<dbReference type="Pfam" id="PF14579">
    <property type="entry name" value="HHH_6"/>
    <property type="match status" value="1"/>
</dbReference>
<dbReference type="CDD" id="cd04485">
    <property type="entry name" value="DnaE_OBF"/>
    <property type="match status" value="1"/>
</dbReference>
<dbReference type="InterPro" id="IPR004013">
    <property type="entry name" value="PHP_dom"/>
</dbReference>
<keyword evidence="4" id="KW-0808">Transferase</keyword>
<evidence type="ECO:0000256" key="6">
    <source>
        <dbReference type="ARBA" id="ARBA00022705"/>
    </source>
</evidence>
<dbReference type="GO" id="GO:0003676">
    <property type="term" value="F:nucleic acid binding"/>
    <property type="evidence" value="ECO:0007669"/>
    <property type="project" value="InterPro"/>
</dbReference>
<dbReference type="EC" id="2.7.7.7" evidence="2"/>
<dbReference type="Pfam" id="PF01336">
    <property type="entry name" value="tRNA_anti-codon"/>
    <property type="match status" value="1"/>
</dbReference>
<evidence type="ECO:0000256" key="4">
    <source>
        <dbReference type="ARBA" id="ARBA00022679"/>
    </source>
</evidence>
<evidence type="ECO:0000256" key="2">
    <source>
        <dbReference type="ARBA" id="ARBA00012417"/>
    </source>
</evidence>
<dbReference type="Pfam" id="PF17657">
    <property type="entry name" value="DNA_pol3_finger"/>
    <property type="match status" value="1"/>
</dbReference>
<evidence type="ECO:0000256" key="1">
    <source>
        <dbReference type="ARBA" id="ARBA00004496"/>
    </source>
</evidence>
<dbReference type="InterPro" id="IPR016195">
    <property type="entry name" value="Pol/histidinol_Pase-like"/>
</dbReference>
<dbReference type="InterPro" id="IPR003141">
    <property type="entry name" value="Pol/His_phosphatase_N"/>
</dbReference>